<dbReference type="Gene3D" id="1.10.730.10">
    <property type="entry name" value="Isoleucyl-tRNA Synthetase, Domain 1"/>
    <property type="match status" value="1"/>
</dbReference>
<keyword evidence="5" id="KW-0067">ATP-binding</keyword>
<dbReference type="PANTHER" id="PTHR11956:SF5">
    <property type="entry name" value="ARGININE--TRNA LIGASE, CYTOPLASMIC"/>
    <property type="match status" value="1"/>
</dbReference>
<evidence type="ECO:0000256" key="6">
    <source>
        <dbReference type="ARBA" id="ARBA00022917"/>
    </source>
</evidence>
<reference evidence="10 11" key="1">
    <citation type="journal article" date="2018" name="Mol. Plant">
        <title>The genome of Artemisia annua provides insight into the evolution of Asteraceae family and artemisinin biosynthesis.</title>
        <authorList>
            <person name="Shen Q."/>
            <person name="Zhang L."/>
            <person name="Liao Z."/>
            <person name="Wang S."/>
            <person name="Yan T."/>
            <person name="Shi P."/>
            <person name="Liu M."/>
            <person name="Fu X."/>
            <person name="Pan Q."/>
            <person name="Wang Y."/>
            <person name="Lv Z."/>
            <person name="Lu X."/>
            <person name="Zhang F."/>
            <person name="Jiang W."/>
            <person name="Ma Y."/>
            <person name="Chen M."/>
            <person name="Hao X."/>
            <person name="Li L."/>
            <person name="Tang Y."/>
            <person name="Lv G."/>
            <person name="Zhou Y."/>
            <person name="Sun X."/>
            <person name="Brodelius P.E."/>
            <person name="Rose J.K.C."/>
            <person name="Tang K."/>
        </authorList>
    </citation>
    <scope>NUCLEOTIDE SEQUENCE [LARGE SCALE GENOMIC DNA]</scope>
    <source>
        <strain evidence="11">cv. Huhao1</strain>
        <tissue evidence="10">Leaf</tissue>
    </source>
</reference>
<keyword evidence="3 10" id="KW-0436">Ligase</keyword>
<protein>
    <recommendedName>
        <fullName evidence="2">arginine--tRNA ligase</fullName>
        <ecNumber evidence="2">6.1.1.19</ecNumber>
    </recommendedName>
</protein>
<sequence>MLFTSFDSNRFKEPKFVQEEEEEDKRWSLQEEISKLLKFSLEYGLCHWEKGVSYSVSPCPSKDGDYLCTNVLDIWPEVKKARLFRGPSHAALSVMDMMEDHNDMIDSSFVYGPGVLQFKLSSRWIAKVLYKESKKRFAEDAEFRERALQGNNVVYLQYTLARVYSITKKSRKKIKKLKVKEVEELILKTDTERELGIHLLRFTEILEEVCKVVMPHILCEYLFDLCEKFDSLCEKDKSDGSGEKTGEETSKLLLYEATAVVMKKCFHLLGITPIYKI</sequence>
<dbReference type="SUPFAM" id="SSF47323">
    <property type="entry name" value="Anticodon-binding domain of a subclass of class I aminoacyl-tRNA synthetases"/>
    <property type="match status" value="1"/>
</dbReference>
<dbReference type="InterPro" id="IPR009080">
    <property type="entry name" value="tRNAsynth_Ia_anticodon-bd"/>
</dbReference>
<dbReference type="PANTHER" id="PTHR11956">
    <property type="entry name" value="ARGINYL-TRNA SYNTHETASE"/>
    <property type="match status" value="1"/>
</dbReference>
<dbReference type="GO" id="GO:0004814">
    <property type="term" value="F:arginine-tRNA ligase activity"/>
    <property type="evidence" value="ECO:0007669"/>
    <property type="project" value="UniProtKB-EC"/>
</dbReference>
<evidence type="ECO:0000256" key="3">
    <source>
        <dbReference type="ARBA" id="ARBA00022598"/>
    </source>
</evidence>
<dbReference type="EC" id="6.1.1.19" evidence="2"/>
<evidence type="ECO:0000259" key="9">
    <source>
        <dbReference type="SMART" id="SM00836"/>
    </source>
</evidence>
<name>A0A2U1LPX8_ARTAN</name>
<evidence type="ECO:0000256" key="7">
    <source>
        <dbReference type="ARBA" id="ARBA00023146"/>
    </source>
</evidence>
<dbReference type="Proteomes" id="UP000245207">
    <property type="component" value="Unassembled WGS sequence"/>
</dbReference>
<dbReference type="STRING" id="35608.A0A2U1LPX8"/>
<dbReference type="InterPro" id="IPR008909">
    <property type="entry name" value="DALR_anticod-bd"/>
</dbReference>
<keyword evidence="11" id="KW-1185">Reference proteome</keyword>
<evidence type="ECO:0000256" key="5">
    <source>
        <dbReference type="ARBA" id="ARBA00022840"/>
    </source>
</evidence>
<accession>A0A2U1LPX8</accession>
<dbReference type="InterPro" id="IPR036695">
    <property type="entry name" value="Arg-tRNA-synth_N_sf"/>
</dbReference>
<dbReference type="Pfam" id="PF05746">
    <property type="entry name" value="DALR_1"/>
    <property type="match status" value="1"/>
</dbReference>
<evidence type="ECO:0000256" key="2">
    <source>
        <dbReference type="ARBA" id="ARBA00012837"/>
    </source>
</evidence>
<keyword evidence="7" id="KW-0030">Aminoacyl-tRNA synthetase</keyword>
<evidence type="ECO:0000313" key="11">
    <source>
        <dbReference type="Proteomes" id="UP000245207"/>
    </source>
</evidence>
<organism evidence="10 11">
    <name type="scientific">Artemisia annua</name>
    <name type="common">Sweet wormwood</name>
    <dbReference type="NCBI Taxonomy" id="35608"/>
    <lineage>
        <taxon>Eukaryota</taxon>
        <taxon>Viridiplantae</taxon>
        <taxon>Streptophyta</taxon>
        <taxon>Embryophyta</taxon>
        <taxon>Tracheophyta</taxon>
        <taxon>Spermatophyta</taxon>
        <taxon>Magnoliopsida</taxon>
        <taxon>eudicotyledons</taxon>
        <taxon>Gunneridae</taxon>
        <taxon>Pentapetalae</taxon>
        <taxon>asterids</taxon>
        <taxon>campanulids</taxon>
        <taxon>Asterales</taxon>
        <taxon>Asteraceae</taxon>
        <taxon>Asteroideae</taxon>
        <taxon>Anthemideae</taxon>
        <taxon>Artemisiinae</taxon>
        <taxon>Artemisia</taxon>
    </lineage>
</organism>
<dbReference type="Gene3D" id="3.30.1360.70">
    <property type="entry name" value="Arginyl tRNA synthetase N-terminal domain"/>
    <property type="match status" value="1"/>
</dbReference>
<dbReference type="OrthoDB" id="68056at2759"/>
<evidence type="ECO:0000256" key="8">
    <source>
        <dbReference type="ARBA" id="ARBA00049339"/>
    </source>
</evidence>
<dbReference type="EMBL" id="PKPP01008300">
    <property type="protein sequence ID" value="PWA51052.1"/>
    <property type="molecule type" value="Genomic_DNA"/>
</dbReference>
<feature type="domain" description="DALR anticodon binding" evidence="9">
    <location>
        <begin position="156"/>
        <end position="277"/>
    </location>
</feature>
<dbReference type="FunFam" id="1.10.730.10:FF:000006">
    <property type="entry name" value="Arginyl-tRNA synthetase 2, mitochondrial"/>
    <property type="match status" value="1"/>
</dbReference>
<comment type="caution">
    <text evidence="10">The sequence shown here is derived from an EMBL/GenBank/DDBJ whole genome shotgun (WGS) entry which is preliminary data.</text>
</comment>
<dbReference type="GO" id="GO:0006420">
    <property type="term" value="P:arginyl-tRNA aminoacylation"/>
    <property type="evidence" value="ECO:0007669"/>
    <property type="project" value="InterPro"/>
</dbReference>
<dbReference type="InterPro" id="IPR001278">
    <property type="entry name" value="Arg-tRNA-ligase"/>
</dbReference>
<gene>
    <name evidence="10" type="ORF">CTI12_AA465600</name>
</gene>
<dbReference type="GO" id="GO:0005737">
    <property type="term" value="C:cytoplasm"/>
    <property type="evidence" value="ECO:0007669"/>
    <property type="project" value="InterPro"/>
</dbReference>
<keyword evidence="4" id="KW-0547">Nucleotide-binding</keyword>
<evidence type="ECO:0000256" key="4">
    <source>
        <dbReference type="ARBA" id="ARBA00022741"/>
    </source>
</evidence>
<dbReference type="SMART" id="SM00836">
    <property type="entry name" value="DALR_1"/>
    <property type="match status" value="1"/>
</dbReference>
<keyword evidence="6" id="KW-0648">Protein biosynthesis</keyword>
<evidence type="ECO:0000313" key="10">
    <source>
        <dbReference type="EMBL" id="PWA51052.1"/>
    </source>
</evidence>
<evidence type="ECO:0000256" key="1">
    <source>
        <dbReference type="ARBA" id="ARBA00005594"/>
    </source>
</evidence>
<comment type="similarity">
    <text evidence="1">Belongs to the class-I aminoacyl-tRNA synthetase family.</text>
</comment>
<dbReference type="AlphaFoldDB" id="A0A2U1LPX8"/>
<comment type="catalytic activity">
    <reaction evidence="8">
        <text>tRNA(Arg) + L-arginine + ATP = L-arginyl-tRNA(Arg) + AMP + diphosphate</text>
        <dbReference type="Rhea" id="RHEA:20301"/>
        <dbReference type="Rhea" id="RHEA-COMP:9658"/>
        <dbReference type="Rhea" id="RHEA-COMP:9673"/>
        <dbReference type="ChEBI" id="CHEBI:30616"/>
        <dbReference type="ChEBI" id="CHEBI:32682"/>
        <dbReference type="ChEBI" id="CHEBI:33019"/>
        <dbReference type="ChEBI" id="CHEBI:78442"/>
        <dbReference type="ChEBI" id="CHEBI:78513"/>
        <dbReference type="ChEBI" id="CHEBI:456215"/>
        <dbReference type="EC" id="6.1.1.19"/>
    </reaction>
</comment>
<proteinExistence type="inferred from homology"/>
<dbReference type="GO" id="GO:0005524">
    <property type="term" value="F:ATP binding"/>
    <property type="evidence" value="ECO:0007669"/>
    <property type="project" value="UniProtKB-KW"/>
</dbReference>